<keyword evidence="2" id="KW-1185">Reference proteome</keyword>
<name>A0A225VL69_9STRA</name>
<comment type="caution">
    <text evidence="1">The sequence shown here is derived from an EMBL/GenBank/DDBJ whole genome shotgun (WGS) entry which is preliminary data.</text>
</comment>
<reference evidence="2" key="1">
    <citation type="submission" date="2017-03" db="EMBL/GenBank/DDBJ databases">
        <title>Phytopthora megakarya and P. palmivora, two closely related causual agents of cacao black pod achieved similar genome size and gene model numbers by different mechanisms.</title>
        <authorList>
            <person name="Ali S."/>
            <person name="Shao J."/>
            <person name="Larry D.J."/>
            <person name="Kronmiller B."/>
            <person name="Shen D."/>
            <person name="Strem M.D."/>
            <person name="Melnick R.L."/>
            <person name="Guiltinan M.J."/>
            <person name="Tyler B.M."/>
            <person name="Meinhardt L.W."/>
            <person name="Bailey B.A."/>
        </authorList>
    </citation>
    <scope>NUCLEOTIDE SEQUENCE [LARGE SCALE GENOMIC DNA]</scope>
    <source>
        <strain evidence="2">zdho120</strain>
    </source>
</reference>
<dbReference type="PANTHER" id="PTHR33939:SF1">
    <property type="entry name" value="DUF4371 DOMAIN-CONTAINING PROTEIN"/>
    <property type="match status" value="1"/>
</dbReference>
<dbReference type="AlphaFoldDB" id="A0A225VL69"/>
<proteinExistence type="predicted"/>
<gene>
    <name evidence="1" type="ORF">PHMEG_00021446</name>
</gene>
<dbReference type="EMBL" id="NBNE01004016">
    <property type="protein sequence ID" value="OWZ06311.1"/>
    <property type="molecule type" value="Genomic_DNA"/>
</dbReference>
<dbReference type="Proteomes" id="UP000198211">
    <property type="component" value="Unassembled WGS sequence"/>
</dbReference>
<evidence type="ECO:0000313" key="1">
    <source>
        <dbReference type="EMBL" id="OWZ06311.1"/>
    </source>
</evidence>
<protein>
    <submittedName>
        <fullName evidence="1">Uncharacterized protein</fullName>
    </submittedName>
</protein>
<sequence length="228" mass="26134">MLKVMRDELQRMEGSYVRGRKIDPRADHEVNVRFKNKHLNKRMHNISTKNYPKMPEVYLDERYCNVNPTTLLLVELGNGTASLELVSCSSSTTNYMGSIETWALHLKASDDTDYHGNFTGELFEAWFGDLYKNLLDTYGPCRIHMDGAAYHKVMVDPAPSSSKSKAKMVEWLHRHVVTVSIDGYKKKQLERLIAHAKPLTTYKTVVLAELYKHEVLYTPPLSPRNSAD</sequence>
<evidence type="ECO:0000313" key="2">
    <source>
        <dbReference type="Proteomes" id="UP000198211"/>
    </source>
</evidence>
<organism evidence="1 2">
    <name type="scientific">Phytophthora megakarya</name>
    <dbReference type="NCBI Taxonomy" id="4795"/>
    <lineage>
        <taxon>Eukaryota</taxon>
        <taxon>Sar</taxon>
        <taxon>Stramenopiles</taxon>
        <taxon>Oomycota</taxon>
        <taxon>Peronosporomycetes</taxon>
        <taxon>Peronosporales</taxon>
        <taxon>Peronosporaceae</taxon>
        <taxon>Phytophthora</taxon>
    </lineage>
</organism>
<dbReference type="PANTHER" id="PTHR33939">
    <property type="entry name" value="PROTEIN CBG22215"/>
    <property type="match status" value="1"/>
</dbReference>
<accession>A0A225VL69</accession>
<dbReference type="OrthoDB" id="167119at2759"/>